<keyword evidence="2" id="KW-1185">Reference proteome</keyword>
<dbReference type="RefSeq" id="WP_150900389.1">
    <property type="nucleotide sequence ID" value="NZ_WAAU01000024.1"/>
</dbReference>
<reference evidence="1 2" key="1">
    <citation type="submission" date="2019-09" db="EMBL/GenBank/DDBJ databases">
        <authorList>
            <person name="Cao W.R."/>
        </authorList>
    </citation>
    <scope>NUCLEOTIDE SEQUENCE [LARGE SCALE GENOMIC DNA]</scope>
    <source>
        <strain evidence="2">a4</strain>
    </source>
</reference>
<organism evidence="1 2">
    <name type="scientific">Tenacibaculum aiptasiae</name>
    <dbReference type="NCBI Taxonomy" id="426481"/>
    <lineage>
        <taxon>Bacteria</taxon>
        <taxon>Pseudomonadati</taxon>
        <taxon>Bacteroidota</taxon>
        <taxon>Flavobacteriia</taxon>
        <taxon>Flavobacteriales</taxon>
        <taxon>Flavobacteriaceae</taxon>
        <taxon>Tenacibaculum</taxon>
    </lineage>
</organism>
<evidence type="ECO:0000313" key="2">
    <source>
        <dbReference type="Proteomes" id="UP000467305"/>
    </source>
</evidence>
<gene>
    <name evidence="1" type="ORF">F7018_12455</name>
</gene>
<evidence type="ECO:0000313" key="1">
    <source>
        <dbReference type="EMBL" id="KAB1155280.1"/>
    </source>
</evidence>
<evidence type="ECO:0008006" key="3">
    <source>
        <dbReference type="Google" id="ProtNLM"/>
    </source>
</evidence>
<accession>A0A7J5ACN8</accession>
<name>A0A7J5ACN8_9FLAO</name>
<dbReference type="AlphaFoldDB" id="A0A7J5ACN8"/>
<sequence>MNWLKRNKFLVALFILLIGGYSAYKYAYKPHKTIEELNVDFEGSSTVFLQKVSQNFSEWNTKVVQLSGKVTAIDENGISLENQIYCQLKNTDARLSIKENDNIQIKGRVIGYDDLLDELKLEQCILK</sequence>
<dbReference type="Proteomes" id="UP000467305">
    <property type="component" value="Unassembled WGS sequence"/>
</dbReference>
<proteinExistence type="predicted"/>
<comment type="caution">
    <text evidence="1">The sequence shown here is derived from an EMBL/GenBank/DDBJ whole genome shotgun (WGS) entry which is preliminary data.</text>
</comment>
<protein>
    <recommendedName>
        <fullName evidence="3">tRNA_anti-like</fullName>
    </recommendedName>
</protein>
<dbReference type="EMBL" id="WAAU01000024">
    <property type="protein sequence ID" value="KAB1155280.1"/>
    <property type="molecule type" value="Genomic_DNA"/>
</dbReference>
<dbReference type="OrthoDB" id="1449127at2"/>